<dbReference type="InterPro" id="IPR010400">
    <property type="entry name" value="PITH_dom"/>
</dbReference>
<keyword evidence="4" id="KW-1185">Reference proteome</keyword>
<dbReference type="PANTHER" id="PTHR12175:SF1">
    <property type="entry name" value="PITH DOMAIN-CONTAINING PROTEIN 1"/>
    <property type="match status" value="1"/>
</dbReference>
<dbReference type="Pfam" id="PF06201">
    <property type="entry name" value="PITH"/>
    <property type="match status" value="1"/>
</dbReference>
<comment type="caution">
    <text evidence="3">The sequence shown here is derived from an EMBL/GenBank/DDBJ whole genome shotgun (WGS) entry which is preliminary data.</text>
</comment>
<protein>
    <submittedName>
        <fullName evidence="3">PITH domain-containing protein</fullName>
    </submittedName>
</protein>
<dbReference type="OrthoDB" id="2635at2759"/>
<dbReference type="Gene3D" id="2.60.120.470">
    <property type="entry name" value="PITH domain"/>
    <property type="match status" value="1"/>
</dbReference>
<evidence type="ECO:0000259" key="2">
    <source>
        <dbReference type="PROSITE" id="PS51532"/>
    </source>
</evidence>
<dbReference type="InterPro" id="IPR008979">
    <property type="entry name" value="Galactose-bd-like_sf"/>
</dbReference>
<name>A0A1R1YG38_9FUNG</name>
<dbReference type="GO" id="GO:0005737">
    <property type="term" value="C:cytoplasm"/>
    <property type="evidence" value="ECO:0007669"/>
    <property type="project" value="UniProtKB-ARBA"/>
</dbReference>
<dbReference type="AlphaFoldDB" id="A0A1R1YG38"/>
<sequence>MTDSNEYGRILNERMHAHSHGNDCDSGHHDHEHDLDPALKDSLYSKIDIDNVVCLNEKDFGTGKLIFKPFNLRLDTSKFVESDCEEEILLYVPFSGMVKLKSIVVWGGPGNCAPKKLKVIINRDDIDFDNVTTLPATQEFDLVEGSTKPVEYLTRMSKFNNVRNINLHFHGNFSDGSAETTVFYLGFYGDFFELSNKPIVAVYEAKPNLSDHRNRVESSFSLNTIQ</sequence>
<evidence type="ECO:0000313" key="4">
    <source>
        <dbReference type="Proteomes" id="UP000187429"/>
    </source>
</evidence>
<proteinExistence type="inferred from homology"/>
<dbReference type="Proteomes" id="UP000187429">
    <property type="component" value="Unassembled WGS sequence"/>
</dbReference>
<dbReference type="EMBL" id="LSSM01001598">
    <property type="protein sequence ID" value="OMJ25676.1"/>
    <property type="molecule type" value="Genomic_DNA"/>
</dbReference>
<gene>
    <name evidence="3" type="ORF">AYI69_g4212</name>
</gene>
<accession>A0A1R1YG38</accession>
<dbReference type="SUPFAM" id="SSF49785">
    <property type="entry name" value="Galactose-binding domain-like"/>
    <property type="match status" value="1"/>
</dbReference>
<evidence type="ECO:0000256" key="1">
    <source>
        <dbReference type="ARBA" id="ARBA00025788"/>
    </source>
</evidence>
<feature type="domain" description="PITH" evidence="2">
    <location>
        <begin position="32"/>
        <end position="207"/>
    </location>
</feature>
<reference evidence="4" key="1">
    <citation type="submission" date="2017-01" db="EMBL/GenBank/DDBJ databases">
        <authorList>
            <person name="Wang Y."/>
            <person name="White M."/>
            <person name="Kvist S."/>
            <person name="Moncalvo J.-M."/>
        </authorList>
    </citation>
    <scope>NUCLEOTIDE SEQUENCE [LARGE SCALE GENOMIC DNA]</scope>
    <source>
        <strain evidence="4">ID-206-W2</strain>
    </source>
</reference>
<dbReference type="PROSITE" id="PS51532">
    <property type="entry name" value="PITH"/>
    <property type="match status" value="1"/>
</dbReference>
<comment type="similarity">
    <text evidence="1">Belongs to the PITHD1 family.</text>
</comment>
<evidence type="ECO:0000313" key="3">
    <source>
        <dbReference type="EMBL" id="OMJ25676.1"/>
    </source>
</evidence>
<dbReference type="InterPro" id="IPR037047">
    <property type="entry name" value="PITH_dom_sf"/>
</dbReference>
<dbReference type="InterPro" id="IPR045099">
    <property type="entry name" value="PITH1-like"/>
</dbReference>
<dbReference type="PANTHER" id="PTHR12175">
    <property type="entry name" value="AD039 HT014 THIOREDOXIN FAMILY TRP26"/>
    <property type="match status" value="1"/>
</dbReference>
<organism evidence="3 4">
    <name type="scientific">Smittium culicis</name>
    <dbReference type="NCBI Taxonomy" id="133412"/>
    <lineage>
        <taxon>Eukaryota</taxon>
        <taxon>Fungi</taxon>
        <taxon>Fungi incertae sedis</taxon>
        <taxon>Zoopagomycota</taxon>
        <taxon>Kickxellomycotina</taxon>
        <taxon>Harpellomycetes</taxon>
        <taxon>Harpellales</taxon>
        <taxon>Legeriomycetaceae</taxon>
        <taxon>Smittium</taxon>
    </lineage>
</organism>
<dbReference type="GO" id="GO:0005634">
    <property type="term" value="C:nucleus"/>
    <property type="evidence" value="ECO:0007669"/>
    <property type="project" value="TreeGrafter"/>
</dbReference>